<dbReference type="EMBL" id="WTYX01000001">
    <property type="protein sequence ID" value="MXO89302.1"/>
    <property type="molecule type" value="Genomic_DNA"/>
</dbReference>
<keyword evidence="4" id="KW-0963">Cytoplasm</keyword>
<sequence length="193" mass="21884">MRETDNSKRRVKRPKKPLDSARLQELALAYVARFSTSTSKLETYLKRKLRERGWEGEAEPDVAAISARYVELGYIDDAAYARAKAGGLLSRGYGARRVSQALYAAGIDENIREDVAPDELKMRLAVQKMAQKRRFGPYYVPKDGQSLDRDRREKQIAALLRAGHGFDIVGKVMNARSAEAVDDWVNEARDEEY</sequence>
<evidence type="ECO:0000256" key="4">
    <source>
        <dbReference type="ARBA" id="ARBA00022490"/>
    </source>
</evidence>
<accession>A0A844ZPM7</accession>
<dbReference type="Proteomes" id="UP000442714">
    <property type="component" value="Unassembled WGS sequence"/>
</dbReference>
<dbReference type="Gene3D" id="1.10.10.10">
    <property type="entry name" value="Winged helix-like DNA-binding domain superfamily/Winged helix DNA-binding domain"/>
    <property type="match status" value="1"/>
</dbReference>
<dbReference type="InterPro" id="IPR053924">
    <property type="entry name" value="RecX_HTH_2nd"/>
</dbReference>
<feature type="domain" description="RecX second three-helical" evidence="5">
    <location>
        <begin position="76"/>
        <end position="114"/>
    </location>
</feature>
<comment type="similarity">
    <text evidence="2">Belongs to the RecX family.</text>
</comment>
<evidence type="ECO:0000256" key="2">
    <source>
        <dbReference type="ARBA" id="ARBA00009695"/>
    </source>
</evidence>
<dbReference type="InterPro" id="IPR036388">
    <property type="entry name" value="WH-like_DNA-bd_sf"/>
</dbReference>
<gene>
    <name evidence="6" type="ORF">GRI41_00510</name>
</gene>
<reference evidence="6 7" key="1">
    <citation type="submission" date="2019-12" db="EMBL/GenBank/DDBJ databases">
        <title>Genomic-based taxomic classification of the family Erythrobacteraceae.</title>
        <authorList>
            <person name="Xu L."/>
        </authorList>
    </citation>
    <scope>NUCLEOTIDE SEQUENCE [LARGE SCALE GENOMIC DNA]</scope>
    <source>
        <strain evidence="6 7">KCTC 52763</strain>
    </source>
</reference>
<dbReference type="Pfam" id="PF02631">
    <property type="entry name" value="RecX_HTH2"/>
    <property type="match status" value="1"/>
</dbReference>
<dbReference type="OrthoDB" id="7432442at2"/>
<dbReference type="GO" id="GO:0005737">
    <property type="term" value="C:cytoplasm"/>
    <property type="evidence" value="ECO:0007669"/>
    <property type="project" value="UniProtKB-SubCell"/>
</dbReference>
<proteinExistence type="inferred from homology"/>
<comment type="caution">
    <text evidence="6">The sequence shown here is derived from an EMBL/GenBank/DDBJ whole genome shotgun (WGS) entry which is preliminary data.</text>
</comment>
<dbReference type="AlphaFoldDB" id="A0A844ZPM7"/>
<evidence type="ECO:0000259" key="5">
    <source>
        <dbReference type="Pfam" id="PF02631"/>
    </source>
</evidence>
<name>A0A844ZPM7_9SPHN</name>
<evidence type="ECO:0000313" key="6">
    <source>
        <dbReference type="EMBL" id="MXO89302.1"/>
    </source>
</evidence>
<evidence type="ECO:0000256" key="3">
    <source>
        <dbReference type="ARBA" id="ARBA00018111"/>
    </source>
</evidence>
<evidence type="ECO:0000256" key="1">
    <source>
        <dbReference type="ARBA" id="ARBA00004496"/>
    </source>
</evidence>
<evidence type="ECO:0000313" key="7">
    <source>
        <dbReference type="Proteomes" id="UP000442714"/>
    </source>
</evidence>
<keyword evidence="7" id="KW-1185">Reference proteome</keyword>
<protein>
    <recommendedName>
        <fullName evidence="3">Regulatory protein RecX</fullName>
    </recommendedName>
</protein>
<comment type="subcellular location">
    <subcellularLocation>
        <location evidence="1">Cytoplasm</location>
    </subcellularLocation>
</comment>
<organism evidence="6 7">
    <name type="scientific">Pontixanthobacter aquaemixtae</name>
    <dbReference type="NCBI Taxonomy" id="1958940"/>
    <lineage>
        <taxon>Bacteria</taxon>
        <taxon>Pseudomonadati</taxon>
        <taxon>Pseudomonadota</taxon>
        <taxon>Alphaproteobacteria</taxon>
        <taxon>Sphingomonadales</taxon>
        <taxon>Erythrobacteraceae</taxon>
        <taxon>Pontixanthobacter</taxon>
    </lineage>
</organism>